<accession>G7LG40</accession>
<feature type="region of interest" description="Disordered" evidence="1">
    <location>
        <begin position="20"/>
        <end position="43"/>
    </location>
</feature>
<dbReference type="AlphaFoldDB" id="G7LG40"/>
<organism evidence="2 4">
    <name type="scientific">Medicago truncatula</name>
    <name type="common">Barrel medic</name>
    <name type="synonym">Medicago tribuloides</name>
    <dbReference type="NCBI Taxonomy" id="3880"/>
    <lineage>
        <taxon>Eukaryota</taxon>
        <taxon>Viridiplantae</taxon>
        <taxon>Streptophyta</taxon>
        <taxon>Embryophyta</taxon>
        <taxon>Tracheophyta</taxon>
        <taxon>Spermatophyta</taxon>
        <taxon>Magnoliopsida</taxon>
        <taxon>eudicotyledons</taxon>
        <taxon>Gunneridae</taxon>
        <taxon>Pentapetalae</taxon>
        <taxon>rosids</taxon>
        <taxon>fabids</taxon>
        <taxon>Fabales</taxon>
        <taxon>Fabaceae</taxon>
        <taxon>Papilionoideae</taxon>
        <taxon>50 kb inversion clade</taxon>
        <taxon>NPAAA clade</taxon>
        <taxon>Hologalegina</taxon>
        <taxon>IRL clade</taxon>
        <taxon>Trifolieae</taxon>
        <taxon>Medicago</taxon>
    </lineage>
</organism>
<gene>
    <name evidence="2" type="ordered locus">MTR_8g039400</name>
</gene>
<protein>
    <submittedName>
        <fullName evidence="2 3">Uncharacterized protein</fullName>
    </submittedName>
</protein>
<evidence type="ECO:0000256" key="1">
    <source>
        <dbReference type="SAM" id="MobiDB-lite"/>
    </source>
</evidence>
<evidence type="ECO:0000313" key="4">
    <source>
        <dbReference type="Proteomes" id="UP000002051"/>
    </source>
</evidence>
<evidence type="ECO:0000313" key="3">
    <source>
        <dbReference type="EnsemblPlants" id="AET02345"/>
    </source>
</evidence>
<reference evidence="2 4" key="2">
    <citation type="journal article" date="2014" name="BMC Genomics">
        <title>An improved genome release (version Mt4.0) for the model legume Medicago truncatula.</title>
        <authorList>
            <person name="Tang H."/>
            <person name="Krishnakumar V."/>
            <person name="Bidwell S."/>
            <person name="Rosen B."/>
            <person name="Chan A."/>
            <person name="Zhou S."/>
            <person name="Gentzbittel L."/>
            <person name="Childs K.L."/>
            <person name="Yandell M."/>
            <person name="Gundlach H."/>
            <person name="Mayer K.F."/>
            <person name="Schwartz D.C."/>
            <person name="Town C.D."/>
        </authorList>
    </citation>
    <scope>GENOME REANNOTATION</scope>
    <source>
        <strain evidence="3 4">cv. Jemalong A17</strain>
    </source>
</reference>
<dbReference type="HOGENOM" id="CLU_2658282_0_0_1"/>
<keyword evidence="4" id="KW-1185">Reference proteome</keyword>
<reference evidence="3" key="3">
    <citation type="submission" date="2015-04" db="UniProtKB">
        <authorList>
            <consortium name="EnsemblPlants"/>
        </authorList>
    </citation>
    <scope>IDENTIFICATION</scope>
    <source>
        <strain evidence="3">cv. Jemalong A17</strain>
    </source>
</reference>
<dbReference type="EnsemblPlants" id="AET02345">
    <property type="protein sequence ID" value="AET02345"/>
    <property type="gene ID" value="MTR_8g039400"/>
</dbReference>
<reference evidence="2 4" key="1">
    <citation type="journal article" date="2011" name="Nature">
        <title>The Medicago genome provides insight into the evolution of rhizobial symbioses.</title>
        <authorList>
            <person name="Young N.D."/>
            <person name="Debelle F."/>
            <person name="Oldroyd G.E."/>
            <person name="Geurts R."/>
            <person name="Cannon S.B."/>
            <person name="Udvardi M.K."/>
            <person name="Benedito V.A."/>
            <person name="Mayer K.F."/>
            <person name="Gouzy J."/>
            <person name="Schoof H."/>
            <person name="Van de Peer Y."/>
            <person name="Proost S."/>
            <person name="Cook D.R."/>
            <person name="Meyers B.C."/>
            <person name="Spannagl M."/>
            <person name="Cheung F."/>
            <person name="De Mita S."/>
            <person name="Krishnakumar V."/>
            <person name="Gundlach H."/>
            <person name="Zhou S."/>
            <person name="Mudge J."/>
            <person name="Bharti A.K."/>
            <person name="Murray J.D."/>
            <person name="Naoumkina M.A."/>
            <person name="Rosen B."/>
            <person name="Silverstein K.A."/>
            <person name="Tang H."/>
            <person name="Rombauts S."/>
            <person name="Zhao P.X."/>
            <person name="Zhou P."/>
            <person name="Barbe V."/>
            <person name="Bardou P."/>
            <person name="Bechner M."/>
            <person name="Bellec A."/>
            <person name="Berger A."/>
            <person name="Berges H."/>
            <person name="Bidwell S."/>
            <person name="Bisseling T."/>
            <person name="Choisne N."/>
            <person name="Couloux A."/>
            <person name="Denny R."/>
            <person name="Deshpande S."/>
            <person name="Dai X."/>
            <person name="Doyle J.J."/>
            <person name="Dudez A.M."/>
            <person name="Farmer A.D."/>
            <person name="Fouteau S."/>
            <person name="Franken C."/>
            <person name="Gibelin C."/>
            <person name="Gish J."/>
            <person name="Goldstein S."/>
            <person name="Gonzalez A.J."/>
            <person name="Green P.J."/>
            <person name="Hallab A."/>
            <person name="Hartog M."/>
            <person name="Hua A."/>
            <person name="Humphray S.J."/>
            <person name="Jeong D.H."/>
            <person name="Jing Y."/>
            <person name="Jocker A."/>
            <person name="Kenton S.M."/>
            <person name="Kim D.J."/>
            <person name="Klee K."/>
            <person name="Lai H."/>
            <person name="Lang C."/>
            <person name="Lin S."/>
            <person name="Macmil S.L."/>
            <person name="Magdelenat G."/>
            <person name="Matthews L."/>
            <person name="McCorrison J."/>
            <person name="Monaghan E.L."/>
            <person name="Mun J.H."/>
            <person name="Najar F.Z."/>
            <person name="Nicholson C."/>
            <person name="Noirot C."/>
            <person name="O'Bleness M."/>
            <person name="Paule C.R."/>
            <person name="Poulain J."/>
            <person name="Prion F."/>
            <person name="Qin B."/>
            <person name="Qu C."/>
            <person name="Retzel E.F."/>
            <person name="Riddle C."/>
            <person name="Sallet E."/>
            <person name="Samain S."/>
            <person name="Samson N."/>
            <person name="Sanders I."/>
            <person name="Saurat O."/>
            <person name="Scarpelli C."/>
            <person name="Schiex T."/>
            <person name="Segurens B."/>
            <person name="Severin A.J."/>
            <person name="Sherrier D.J."/>
            <person name="Shi R."/>
            <person name="Sims S."/>
            <person name="Singer S.R."/>
            <person name="Sinharoy S."/>
            <person name="Sterck L."/>
            <person name="Viollet A."/>
            <person name="Wang B.B."/>
            <person name="Wang K."/>
            <person name="Wang M."/>
            <person name="Wang X."/>
            <person name="Warfsmann J."/>
            <person name="Weissenbach J."/>
            <person name="White D.D."/>
            <person name="White J.D."/>
            <person name="Wiley G.B."/>
            <person name="Wincker P."/>
            <person name="Xing Y."/>
            <person name="Yang L."/>
            <person name="Yao Z."/>
            <person name="Ying F."/>
            <person name="Zhai J."/>
            <person name="Zhou L."/>
            <person name="Zuber A."/>
            <person name="Denarie J."/>
            <person name="Dixon R.A."/>
            <person name="May G.D."/>
            <person name="Schwartz D.C."/>
            <person name="Rogers J."/>
            <person name="Quetier F."/>
            <person name="Town C.D."/>
            <person name="Roe B.A."/>
        </authorList>
    </citation>
    <scope>NUCLEOTIDE SEQUENCE [LARGE SCALE GENOMIC DNA]</scope>
    <source>
        <strain evidence="2">A17</strain>
        <strain evidence="3 4">cv. Jemalong A17</strain>
    </source>
</reference>
<dbReference type="EMBL" id="CM001224">
    <property type="protein sequence ID" value="AET02345.1"/>
    <property type="molecule type" value="Genomic_DNA"/>
</dbReference>
<evidence type="ECO:0000313" key="2">
    <source>
        <dbReference type="EMBL" id="AET02345.1"/>
    </source>
</evidence>
<sequence>MMVTLVESFIHGSNGIRSNIQSHPSGILDAESEKDTKNTSYRSQFSMPASSSAVPASAALPAFAPPRYLHLVALNM</sequence>
<dbReference type="PaxDb" id="3880-AET02345"/>
<name>G7LG40_MEDTR</name>
<proteinExistence type="predicted"/>
<dbReference type="Proteomes" id="UP000002051">
    <property type="component" value="Chromosome 8"/>
</dbReference>